<keyword evidence="4" id="KW-0456">Lyase</keyword>
<name>A0AAE3L4F0_9GAMM</name>
<gene>
    <name evidence="4" type="ORF">J2T55_001789</name>
</gene>
<proteinExistence type="predicted"/>
<keyword evidence="5" id="KW-1185">Reference proteome</keyword>
<evidence type="ECO:0000256" key="3">
    <source>
        <dbReference type="PROSITE-ProRule" id="PRU10112"/>
    </source>
</evidence>
<evidence type="ECO:0000313" key="5">
    <source>
        <dbReference type="Proteomes" id="UP001204445"/>
    </source>
</evidence>
<dbReference type="InterPro" id="IPR015813">
    <property type="entry name" value="Pyrv/PenolPyrv_kinase-like_dom"/>
</dbReference>
<dbReference type="PROSITE" id="PS00393">
    <property type="entry name" value="PEPCASE_2"/>
    <property type="match status" value="1"/>
</dbReference>
<dbReference type="EMBL" id="JANUCT010000011">
    <property type="protein sequence ID" value="MCS3903758.1"/>
    <property type="molecule type" value="Genomic_DNA"/>
</dbReference>
<dbReference type="Gene3D" id="1.20.1440.90">
    <property type="entry name" value="Phosphoenolpyruvate/pyruvate domain"/>
    <property type="match status" value="1"/>
</dbReference>
<dbReference type="PANTHER" id="PTHR30523:SF32">
    <property type="entry name" value="PHOSPHOENOLPYRUVATE CARBOXYLASE"/>
    <property type="match status" value="1"/>
</dbReference>
<dbReference type="PRINTS" id="PR00150">
    <property type="entry name" value="PEPCARBXLASE"/>
</dbReference>
<dbReference type="InterPro" id="IPR021135">
    <property type="entry name" value="PEP_COase"/>
</dbReference>
<feature type="active site" evidence="3">
    <location>
        <position position="583"/>
    </location>
</feature>
<evidence type="ECO:0000313" key="4">
    <source>
        <dbReference type="EMBL" id="MCS3903758.1"/>
    </source>
</evidence>
<dbReference type="Proteomes" id="UP001204445">
    <property type="component" value="Unassembled WGS sequence"/>
</dbReference>
<dbReference type="Pfam" id="PF00311">
    <property type="entry name" value="PEPcase"/>
    <property type="match status" value="1"/>
</dbReference>
<dbReference type="GO" id="GO:0005829">
    <property type="term" value="C:cytosol"/>
    <property type="evidence" value="ECO:0007669"/>
    <property type="project" value="TreeGrafter"/>
</dbReference>
<organism evidence="4 5">
    <name type="scientific">Methylohalomonas lacus</name>
    <dbReference type="NCBI Taxonomy" id="398773"/>
    <lineage>
        <taxon>Bacteria</taxon>
        <taxon>Pseudomonadati</taxon>
        <taxon>Pseudomonadota</taxon>
        <taxon>Gammaproteobacteria</taxon>
        <taxon>Methylohalomonadales</taxon>
        <taxon>Methylohalomonadaceae</taxon>
        <taxon>Methylohalomonas</taxon>
    </lineage>
</organism>
<accession>A0AAE3L4F0</accession>
<dbReference type="PANTHER" id="PTHR30523">
    <property type="entry name" value="PHOSPHOENOLPYRUVATE CARBOXYLASE"/>
    <property type="match status" value="1"/>
</dbReference>
<reference evidence="4" key="1">
    <citation type="submission" date="2022-08" db="EMBL/GenBank/DDBJ databases">
        <title>Genomic Encyclopedia of Type Strains, Phase III (KMG-III): the genomes of soil and plant-associated and newly described type strains.</title>
        <authorList>
            <person name="Whitman W."/>
        </authorList>
    </citation>
    <scope>NUCLEOTIDE SEQUENCE</scope>
    <source>
        <strain evidence="4">HMT 1</strain>
    </source>
</reference>
<dbReference type="AlphaFoldDB" id="A0AAE3L4F0"/>
<dbReference type="GO" id="GO:0006099">
    <property type="term" value="P:tricarboxylic acid cycle"/>
    <property type="evidence" value="ECO:0007669"/>
    <property type="project" value="InterPro"/>
</dbReference>
<evidence type="ECO:0000256" key="1">
    <source>
        <dbReference type="ARBA" id="ARBA00003670"/>
    </source>
</evidence>
<dbReference type="SUPFAM" id="SSF51621">
    <property type="entry name" value="Phosphoenolpyruvate/pyruvate domain"/>
    <property type="match status" value="1"/>
</dbReference>
<protein>
    <recommendedName>
        <fullName evidence="2">Phosphoenolpyruvate carboxylase</fullName>
    </recommendedName>
</protein>
<sequence>MNETNLHFIPEETVPADDQLDAAAAAYAKQIVDLLDEQMRAVIDFRAPEIMPYFVGEQPVPDDQREILVNSLQAWGIWFQLLNVAEENTAMRRRRQTEKVRGPDKVPGTFSNVLAIAKENNATAEEIQALLDRAHIRPTLTAHPTEAKRVTVLEIHRRIYLLLFELEGTRWTPRERQRMLELVRNEIDLLWLTGELRLEKPTVGLEVAWGLHFFEQSLFERIPELMEKLEWALKQHYPDHEFNLPPFFQFGSWIGGDRDGNPYVTNDVTRQTLLKNRHMVLHHYRQRFISLLHKLSVSENFTPISDEFRHALEEKLVASGQGEHITQRNPGEVFRQFMTCVMMRMQATIDRADGNDSIPETATYTDSDDLIHDLDVLERGLIDASCGHLAKSLVRPVRQEVEAFRFRTVRLDLRENTTVTNGTLAAIWRELNGKPADAEAPATDSQEWLDWIRERLAEPLDELPEFKTLDEKSESTLGLFRLIRDIREQLDREAFGNFVLSMTQNVSDILGIYLLAKYAGLYNDREGVESCVLPIVPLFETIDDLQRAPEMMKELLSYQVLRRSVKNQGKVQEVMIGYSDSNKDGGFLTSNWELSKAQARLTQVGEEAGIPISFFHGRGGSVSRGGAPTGYAIAAQPPGSVQGRMRITEQGEVVSSKYANQGTAEYQMELLATSVFEHTIKSPEEGKKQRPEFDEALEALSGLAYTAYRGLAEQEGLVDYYQAASPVEELALMNIGSRPARRFGAKSLNDLRAIPWVFAWTQNRHIVTGWYGVGTALESFFEVRGSEGEELLKRMFEESSLFRLIIDEVEKTLSLVDMEVSRAYADLVPDAEVRERIFGMIEQEYNKTCEMVMRITDETQLATRFKKFSRRLGRRNPILNRVGQSQVQLVERFRARADDNDQKLDDLVPLLLSINCVSAGLGWTG</sequence>
<dbReference type="RefSeq" id="WP_259055731.1">
    <property type="nucleotide sequence ID" value="NZ_JANUCT010000011.1"/>
</dbReference>
<comment type="function">
    <text evidence="1">Forms oxaloacetate, a four-carbon dicarboxylic acid source for the tricarboxylic acid cycle.</text>
</comment>
<dbReference type="GO" id="GO:0008964">
    <property type="term" value="F:phosphoenolpyruvate carboxylase activity"/>
    <property type="evidence" value="ECO:0007669"/>
    <property type="project" value="InterPro"/>
</dbReference>
<evidence type="ECO:0000256" key="2">
    <source>
        <dbReference type="ARBA" id="ARBA00022419"/>
    </source>
</evidence>
<dbReference type="GO" id="GO:0015977">
    <property type="term" value="P:carbon fixation"/>
    <property type="evidence" value="ECO:0007669"/>
    <property type="project" value="InterPro"/>
</dbReference>
<dbReference type="InterPro" id="IPR033129">
    <property type="entry name" value="PEPCASE_His_AS"/>
</dbReference>
<comment type="caution">
    <text evidence="4">The sequence shown here is derived from an EMBL/GenBank/DDBJ whole genome shotgun (WGS) entry which is preliminary data.</text>
</comment>